<evidence type="ECO:0000259" key="9">
    <source>
        <dbReference type="Pfam" id="PF17768"/>
    </source>
</evidence>
<dbReference type="EMBL" id="AE000657">
    <property type="protein sequence ID" value="AAC07869.1"/>
    <property type="molecule type" value="Genomic_DNA"/>
</dbReference>
<dbReference type="InterPro" id="IPR038763">
    <property type="entry name" value="DHH_sf"/>
</dbReference>
<keyword evidence="3" id="KW-0540">Nuclease</keyword>
<accession>O67909</accession>
<sequence>MKGVKGRRWVLLYREKEPPSFLVEKYGRILAQLITNRGYEREADKFLNPKLSHIPTYRELEGIEEAIERIKEAVLKKKRIIIYGDYDVDGITGTAILYRVLKLLGAKVYPVLPNRQTGYGLNKELMSIFEKYGDFLITVDNGTSAVEEIDQSSLETVVIDHHNVPPRIPKKALIVNPKVGAKREGLKALSSSALSFYLGSALIREFNLDEDPRNFLDLVALGLLADYMPVNPVTRTLAVKGMYLLEKIAQGKVRKPGVKALLEISSVNGNVTSRDVYFSLAPRINAAGRISKPKFALDLLLEEDERRARELALKLEEINRRRKAITNLTYKEAKKKAIEEIDKNFLVVWDEEWHPGILGIVAGRLAGEFNKPVAVFSKGKTKAVGSIRSIESIDVYDKVSTMRDMFLKWGGHDKAMGLTLPSNRLEEFREKVNQIFEKVKESEVIIPVDMEIDPREFGEEDLRTIKSLEPFGEGNPHPTFMTTVKDVKLGEGYKVSINSVEMECWDTELLKHLKIGKKILYRLDGGKFILEDVENGFV</sequence>
<dbReference type="Pfam" id="PF01368">
    <property type="entry name" value="DHH"/>
    <property type="match status" value="1"/>
</dbReference>
<keyword evidence="5 10" id="KW-0269">Exonuclease</keyword>
<dbReference type="STRING" id="224324.aq_2155"/>
<dbReference type="InterPro" id="IPR004610">
    <property type="entry name" value="RecJ"/>
</dbReference>
<evidence type="ECO:0000256" key="1">
    <source>
        <dbReference type="ARBA" id="ARBA00005915"/>
    </source>
</evidence>
<evidence type="ECO:0000259" key="7">
    <source>
        <dbReference type="Pfam" id="PF01368"/>
    </source>
</evidence>
<dbReference type="Gene3D" id="3.10.310.30">
    <property type="match status" value="1"/>
</dbReference>
<feature type="domain" description="DHHA1" evidence="8">
    <location>
        <begin position="343"/>
        <end position="437"/>
    </location>
</feature>
<dbReference type="GO" id="GO:0006310">
    <property type="term" value="P:DNA recombination"/>
    <property type="evidence" value="ECO:0000318"/>
    <property type="project" value="GO_Central"/>
</dbReference>
<dbReference type="Gene3D" id="3.90.1640.30">
    <property type="match status" value="1"/>
</dbReference>
<dbReference type="GO" id="GO:0006281">
    <property type="term" value="P:DNA repair"/>
    <property type="evidence" value="ECO:0007669"/>
    <property type="project" value="InterPro"/>
</dbReference>
<dbReference type="Proteomes" id="UP000000798">
    <property type="component" value="Chromosome"/>
</dbReference>
<dbReference type="RefSeq" id="WP_010881414.1">
    <property type="nucleotide sequence ID" value="NC_000918.1"/>
</dbReference>
<dbReference type="InterPro" id="IPR001667">
    <property type="entry name" value="DDH_dom"/>
</dbReference>
<evidence type="ECO:0000256" key="2">
    <source>
        <dbReference type="ARBA" id="ARBA00019841"/>
    </source>
</evidence>
<dbReference type="AlphaFoldDB" id="O67909"/>
<dbReference type="InterPro" id="IPR041122">
    <property type="entry name" value="RecJ_OB"/>
</dbReference>
<dbReference type="SUPFAM" id="SSF64182">
    <property type="entry name" value="DHH phosphoesterases"/>
    <property type="match status" value="1"/>
</dbReference>
<proteinExistence type="inferred from homology"/>
<dbReference type="EnsemblBacteria" id="AAC07869">
    <property type="protein sequence ID" value="AAC07869"/>
    <property type="gene ID" value="aq_2155"/>
</dbReference>
<feature type="domain" description="RecJ OB" evidence="9">
    <location>
        <begin position="448"/>
        <end position="483"/>
    </location>
</feature>
<dbReference type="HOGENOM" id="CLU_009736_5_2_0"/>
<keyword evidence="4" id="KW-0378">Hydrolase</keyword>
<dbReference type="GO" id="GO:0045145">
    <property type="term" value="F:single-stranded DNA 5'-3' DNA exonuclease activity"/>
    <property type="evidence" value="ECO:0000318"/>
    <property type="project" value="GO_Central"/>
</dbReference>
<dbReference type="GO" id="GO:0003676">
    <property type="term" value="F:nucleic acid binding"/>
    <property type="evidence" value="ECO:0007669"/>
    <property type="project" value="InterPro"/>
</dbReference>
<gene>
    <name evidence="10" type="primary">recJ</name>
    <name evidence="10" type="ordered locus">aq_2155</name>
</gene>
<dbReference type="KEGG" id="aae:aq_2155"/>
<dbReference type="Pfam" id="PF02272">
    <property type="entry name" value="DHHA1"/>
    <property type="match status" value="1"/>
</dbReference>
<dbReference type="PIR" id="A70485">
    <property type="entry name" value="A70485"/>
</dbReference>
<dbReference type="Pfam" id="PF17768">
    <property type="entry name" value="RecJ_OB"/>
    <property type="match status" value="1"/>
</dbReference>
<keyword evidence="6" id="KW-0175">Coiled coil</keyword>
<dbReference type="InterPro" id="IPR003156">
    <property type="entry name" value="DHHA1_dom"/>
</dbReference>
<keyword evidence="11" id="KW-1185">Reference proteome</keyword>
<organism evidence="10 11">
    <name type="scientific">Aquifex aeolicus (strain VF5)</name>
    <dbReference type="NCBI Taxonomy" id="224324"/>
    <lineage>
        <taxon>Bacteria</taxon>
        <taxon>Pseudomonadati</taxon>
        <taxon>Aquificota</taxon>
        <taxon>Aquificia</taxon>
        <taxon>Aquificales</taxon>
        <taxon>Aquificaceae</taxon>
        <taxon>Aquifex</taxon>
    </lineage>
</organism>
<dbReference type="OrthoDB" id="9809852at2"/>
<evidence type="ECO:0000313" key="11">
    <source>
        <dbReference type="Proteomes" id="UP000000798"/>
    </source>
</evidence>
<evidence type="ECO:0000256" key="5">
    <source>
        <dbReference type="ARBA" id="ARBA00022839"/>
    </source>
</evidence>
<feature type="coiled-coil region" evidence="6">
    <location>
        <begin position="301"/>
        <end position="328"/>
    </location>
</feature>
<reference evidence="10 11" key="1">
    <citation type="journal article" date="1998" name="Nature">
        <title>The complete genome of the hyperthermophilic bacterium Aquifex aeolicus.</title>
        <authorList>
            <person name="Deckert G."/>
            <person name="Warren P.V."/>
            <person name="Gaasterland T."/>
            <person name="Young W.G."/>
            <person name="Lenox A.L."/>
            <person name="Graham D.E."/>
            <person name="Overbeek R."/>
            <person name="Snead M.A."/>
            <person name="Keller M."/>
            <person name="Aujay M."/>
            <person name="Huber R."/>
            <person name="Feldman R.A."/>
            <person name="Short J.M."/>
            <person name="Olson G.J."/>
            <person name="Swanson R.V."/>
        </authorList>
    </citation>
    <scope>NUCLEOTIDE SEQUENCE [LARGE SCALE GENOMIC DNA]</scope>
    <source>
        <strain evidence="10 11">VF5</strain>
    </source>
</reference>
<dbReference type="FunCoup" id="O67909">
    <property type="interactions" value="310"/>
</dbReference>
<name>O67909_AQUAE</name>
<evidence type="ECO:0000256" key="3">
    <source>
        <dbReference type="ARBA" id="ARBA00022722"/>
    </source>
</evidence>
<dbReference type="PANTHER" id="PTHR30255:SF2">
    <property type="entry name" value="SINGLE-STRANDED-DNA-SPECIFIC EXONUCLEASE RECJ"/>
    <property type="match status" value="1"/>
</dbReference>
<dbReference type="InParanoid" id="O67909"/>
<dbReference type="PATRIC" id="fig|224324.8.peg.1666"/>
<dbReference type="PANTHER" id="PTHR30255">
    <property type="entry name" value="SINGLE-STRANDED-DNA-SPECIFIC EXONUCLEASE RECJ"/>
    <property type="match status" value="1"/>
</dbReference>
<feature type="domain" description="DDH" evidence="7">
    <location>
        <begin position="79"/>
        <end position="222"/>
    </location>
</feature>
<comment type="similarity">
    <text evidence="1">Belongs to the RecJ family.</text>
</comment>
<evidence type="ECO:0000259" key="8">
    <source>
        <dbReference type="Pfam" id="PF02272"/>
    </source>
</evidence>
<evidence type="ECO:0000313" key="10">
    <source>
        <dbReference type="EMBL" id="AAC07869.1"/>
    </source>
</evidence>
<dbReference type="eggNOG" id="COG0608">
    <property type="taxonomic scope" value="Bacteria"/>
</dbReference>
<evidence type="ECO:0000256" key="6">
    <source>
        <dbReference type="SAM" id="Coils"/>
    </source>
</evidence>
<protein>
    <recommendedName>
        <fullName evidence="2">Single-stranded-DNA-specific exonuclease RecJ</fullName>
    </recommendedName>
</protein>
<evidence type="ECO:0000256" key="4">
    <source>
        <dbReference type="ARBA" id="ARBA00022801"/>
    </source>
</evidence>
<dbReference type="NCBIfam" id="TIGR00644">
    <property type="entry name" value="recJ"/>
    <property type="match status" value="1"/>
</dbReference>
<dbReference type="InterPro" id="IPR051673">
    <property type="entry name" value="SSDNA_exonuclease_RecJ"/>
</dbReference>